<dbReference type="EMBL" id="DVFT01000221">
    <property type="protein sequence ID" value="HIQ97844.1"/>
    <property type="molecule type" value="Genomic_DNA"/>
</dbReference>
<dbReference type="AlphaFoldDB" id="A0A9D0ZY38"/>
<accession>A0A9D0ZY38</accession>
<reference evidence="1" key="1">
    <citation type="submission" date="2020-10" db="EMBL/GenBank/DDBJ databases">
        <authorList>
            <person name="Gilroy R."/>
        </authorList>
    </citation>
    <scope>NUCLEOTIDE SEQUENCE</scope>
    <source>
        <strain evidence="1">ChiSjej3B21-11622</strain>
    </source>
</reference>
<protein>
    <submittedName>
        <fullName evidence="1">Uncharacterized protein</fullName>
    </submittedName>
</protein>
<evidence type="ECO:0000313" key="2">
    <source>
        <dbReference type="Proteomes" id="UP000886886"/>
    </source>
</evidence>
<evidence type="ECO:0000313" key="1">
    <source>
        <dbReference type="EMBL" id="HIQ97844.1"/>
    </source>
</evidence>
<comment type="caution">
    <text evidence="1">The sequence shown here is derived from an EMBL/GenBank/DDBJ whole genome shotgun (WGS) entry which is preliminary data.</text>
</comment>
<organism evidence="1 2">
    <name type="scientific">Candidatus Limivivens merdigallinarum</name>
    <dbReference type="NCBI Taxonomy" id="2840859"/>
    <lineage>
        <taxon>Bacteria</taxon>
        <taxon>Bacillati</taxon>
        <taxon>Bacillota</taxon>
        <taxon>Clostridia</taxon>
        <taxon>Lachnospirales</taxon>
        <taxon>Lachnospiraceae</taxon>
        <taxon>Lachnospiraceae incertae sedis</taxon>
        <taxon>Candidatus Limivivens</taxon>
    </lineage>
</organism>
<dbReference type="Proteomes" id="UP000886886">
    <property type="component" value="Unassembled WGS sequence"/>
</dbReference>
<gene>
    <name evidence="1" type="ORF">IAB26_14945</name>
</gene>
<sequence length="260" mass="29579">MNLGYNGCSKGMKMIRAAEKEKGFSIPWSLRVMLDENRLREDPQSYLSIVSQGKKMGIYVYVLFLEEGSEEKILPILEQCPDCAFLVFLEGTGLSEDFLTGVRNCGNTMISVYADTDMKEKCRKLRKQSLLYGIYRKYGDQDKEDILEKTWLECQRELEPHFIFLCAESGCGMETRTEVYEKVLAIRREQKYPSLCIDAGLDLREIDKIVSGNVCELTFDRDGTSLVSVNGLEETGQNIFESSLEEILRSHGSRQPVAAN</sequence>
<name>A0A9D0ZY38_9FIRM</name>
<reference evidence="1" key="2">
    <citation type="journal article" date="2021" name="PeerJ">
        <title>Extensive microbial diversity within the chicken gut microbiome revealed by metagenomics and culture.</title>
        <authorList>
            <person name="Gilroy R."/>
            <person name="Ravi A."/>
            <person name="Getino M."/>
            <person name="Pursley I."/>
            <person name="Horton D.L."/>
            <person name="Alikhan N.F."/>
            <person name="Baker D."/>
            <person name="Gharbi K."/>
            <person name="Hall N."/>
            <person name="Watson M."/>
            <person name="Adriaenssens E.M."/>
            <person name="Foster-Nyarko E."/>
            <person name="Jarju S."/>
            <person name="Secka A."/>
            <person name="Antonio M."/>
            <person name="Oren A."/>
            <person name="Chaudhuri R.R."/>
            <person name="La Ragione R."/>
            <person name="Hildebrand F."/>
            <person name="Pallen M.J."/>
        </authorList>
    </citation>
    <scope>NUCLEOTIDE SEQUENCE</scope>
    <source>
        <strain evidence="1">ChiSjej3B21-11622</strain>
    </source>
</reference>
<proteinExistence type="predicted"/>